<accession>A0A8J2X0M8</accession>
<name>A0A8J2X0M8_9STRA</name>
<sequence>MATRVALVTTLLLPKGSSSVLASFVKWHTSLGIDTLYLYFDDSTSDEPEGWREADDPQVVRVRRSPQLLEEQQEKCACWARFGPYATEVQARQALNAEHASLQARRDGCTWLLHLDVDELFFVKSKEALLTHFRDLDAKDIGHCTYANHEGVAERSDVRDYFREVTLFRWNHHSLPLTSGVQAGMRWWRSRSKHGQYLLCYDCGKSAVKLVDDIEPVSVHAWRTPLKKLTALCDARLDLSERSSNPEKMPVILHYVNCGTFWLRTKYEILGAFADSWFGGSLPIAPSFHLDARDVVGTRDAEALEAFYGRHLAPPDADELARQLAAGVLRRLDAPSKLLGGATIAAPVAVAPSIMPPPAPETGFSSEKAWILSAAASKFL</sequence>
<dbReference type="Pfam" id="PF13704">
    <property type="entry name" value="Glyco_tranf_2_4"/>
    <property type="match status" value="1"/>
</dbReference>
<dbReference type="PANTHER" id="PTHR46701">
    <property type="entry name" value="GLYCOSYLTRANSFERASE-LIKE KOBITO 1"/>
    <property type="match status" value="1"/>
</dbReference>
<organism evidence="2 3">
    <name type="scientific">Pelagomonas calceolata</name>
    <dbReference type="NCBI Taxonomy" id="35677"/>
    <lineage>
        <taxon>Eukaryota</taxon>
        <taxon>Sar</taxon>
        <taxon>Stramenopiles</taxon>
        <taxon>Ochrophyta</taxon>
        <taxon>Pelagophyceae</taxon>
        <taxon>Pelagomonadales</taxon>
        <taxon>Pelagomonadaceae</taxon>
        <taxon>Pelagomonas</taxon>
    </lineage>
</organism>
<evidence type="ECO:0000313" key="3">
    <source>
        <dbReference type="Proteomes" id="UP000789595"/>
    </source>
</evidence>
<evidence type="ECO:0000313" key="2">
    <source>
        <dbReference type="EMBL" id="CAH0373780.1"/>
    </source>
</evidence>
<keyword evidence="3" id="KW-1185">Reference proteome</keyword>
<dbReference type="AlphaFoldDB" id="A0A8J2X0M8"/>
<dbReference type="InterPro" id="IPR044224">
    <property type="entry name" value="KOBITO1-like"/>
</dbReference>
<comment type="caution">
    <text evidence="2">The sequence shown here is derived from an EMBL/GenBank/DDBJ whole genome shotgun (WGS) entry which is preliminary data.</text>
</comment>
<protein>
    <recommendedName>
        <fullName evidence="4">Glycosyltransferase family 92 protein</fullName>
    </recommendedName>
</protein>
<keyword evidence="1" id="KW-0732">Signal</keyword>
<proteinExistence type="predicted"/>
<dbReference type="PANTHER" id="PTHR46701:SF7">
    <property type="entry name" value="GLYCOSYLTRANSFERASE-LIKE KOBITO 1"/>
    <property type="match status" value="1"/>
</dbReference>
<dbReference type="OrthoDB" id="201886at2759"/>
<gene>
    <name evidence="2" type="ORF">PECAL_4P10180</name>
</gene>
<dbReference type="GO" id="GO:0030244">
    <property type="term" value="P:cellulose biosynthetic process"/>
    <property type="evidence" value="ECO:0007669"/>
    <property type="project" value="InterPro"/>
</dbReference>
<evidence type="ECO:0000256" key="1">
    <source>
        <dbReference type="SAM" id="SignalP"/>
    </source>
</evidence>
<reference evidence="2" key="1">
    <citation type="submission" date="2021-11" db="EMBL/GenBank/DDBJ databases">
        <authorList>
            <consortium name="Genoscope - CEA"/>
            <person name="William W."/>
        </authorList>
    </citation>
    <scope>NUCLEOTIDE SEQUENCE</scope>
</reference>
<dbReference type="GO" id="GO:0009737">
    <property type="term" value="P:response to abscisic acid"/>
    <property type="evidence" value="ECO:0007669"/>
    <property type="project" value="InterPro"/>
</dbReference>
<dbReference type="Proteomes" id="UP000789595">
    <property type="component" value="Unassembled WGS sequence"/>
</dbReference>
<feature type="signal peptide" evidence="1">
    <location>
        <begin position="1"/>
        <end position="18"/>
    </location>
</feature>
<dbReference type="EMBL" id="CAKKNE010000004">
    <property type="protein sequence ID" value="CAH0373780.1"/>
    <property type="molecule type" value="Genomic_DNA"/>
</dbReference>
<feature type="chain" id="PRO_5035306012" description="Glycosyltransferase family 92 protein" evidence="1">
    <location>
        <begin position="19"/>
        <end position="380"/>
    </location>
</feature>
<evidence type="ECO:0008006" key="4">
    <source>
        <dbReference type="Google" id="ProtNLM"/>
    </source>
</evidence>